<dbReference type="GO" id="GO:0008270">
    <property type="term" value="F:zinc ion binding"/>
    <property type="evidence" value="ECO:0007669"/>
    <property type="project" value="UniProtKB-KW"/>
</dbReference>
<evidence type="ECO:0000259" key="11">
    <source>
        <dbReference type="PROSITE" id="PS50188"/>
    </source>
</evidence>
<sequence>MAEDGLRIGGLSSGLALILNGDDGKDNSSKSRFVSYCDDFGHQSVEQTLEYIFGLPNKSLGPLTCPVDNNLIRSIIKNDFSKCYLNSDAVVANRDGIGILENGSGPHIVGLEESSICGDVRIAKLPLLVESLAMFSSARANVCVWKGKWMYEVTLETSGVQQLGWATLSCPFTDHKGVGDADDSYAFDGRRVKKWNKEAEPYGQSWVAGDIIGCCIDLDSDEISFYRNGVSLGVAFSGIRKMGPGFGYYPAVSLSQGERCVLNFGARPFKYPINCYLPLQESPPVNVFATQLLQCLSRLLGMDKAERSSVEKSRRLKRFVSLEKIFNPVSHGICEEFFSLLEADARNIEYVGWGILLSFMMEVFGLQVPHDYSSLDRVVDVFLQFQGSRSIFEHIIQALSCGCKTASMVLTECPYSGSYPYLALACHILRREELMVLWWNSLDFEFIFEGFLSRKNPNRQDLQCMIPSVWWPGSCEDISYESSMMLTTTALSEAVSKIEEKHRELCLLVIQFIPPISPPQFPGSVFRTFIQNILLKNRGADRSLPPPGVSSNSVLVSLYTVILHFLSEGFAIGDTCSWLKRSEKNGCNVGFLHRGGQQSFPIGLFLKNDLLRADISRLGGSFSHLLKSHPVDDQDAEVIRWEEGYMDDEETRRCHLSEHKPCCCSSYDAEFVRSLKYPVRNATKGSRGHCSSVPERSAHVAAECSTGSLNDEIADKPSTSDQSESDFGYHPVRHTMTVPRESNMSAATLKEEELLDALLLLYHIGLAPNFKQASYYMSHQSQSISLLEETDKQIRERACSEQLKRLKEARNNYREEVIDCVRHCAWYRISLFSRWKQRGMYATCVWVVQLLLVLSKVDSVFIYIPEFYLEALVDCFHVLRKSDPPFVPSTIFIKQGLASFVTFVVTHFNDPRISSADLRDLLLQSISVLVQYKDYLAAFESNEAATLRLPKALISAFDNRSWIPVTNILLRLCKGHGFGSSKHGESSSSSVIFQRLLREACINDEGLFSTFLNRLFNTLSWTMTEFSISIREMQEKYQVSEFQQKKCCVIFDLSCNLTRVLEFCTHEIPQAFLSGTDTNLRRLTELIVFILNHVTSAADAEFFDLSLRRHGQSLEKVNRGMILAPLVGIILNLLDASAESECGVQNDVVGVFSSMDCPDTIHCGFQYLLEYNWAGSFRGDTYLSKLGQLECFLSLVLCHIEAQEMERTRCGRETDADDGMCCICYASEADAQFVPCSHRSCHGCISRHLLNCLRCFFCNATVLEVVKIKLELGDSSLNKDKNGKVLSWAKTRKMKPVMKKLRRKRSKTTTRAVVRHHLRQALSLHFSRHHGCSLHRLPLYLRPPLRFRRLSAQSEYAASSEPSVSSHYTTSVGSSSSSSLQLSQWNLTHRHILVLNVIACAAAVSATWLFFSAIPTLLALKGAAESLEKLMDVTREELPETMAAVRLSGMEISDLTMELSDLGQEITQGVRSSTKAVRIAEERLRQLTNMNPSVSSQEVVSQRIGPTSPQLARTARDIREGIVQGRAILRMFFTLTQFSRMALNYFANRAKK</sequence>
<organism evidence="12 13">
    <name type="scientific">Citrus x changshan-huyou</name>
    <dbReference type="NCBI Taxonomy" id="2935761"/>
    <lineage>
        <taxon>Eukaryota</taxon>
        <taxon>Viridiplantae</taxon>
        <taxon>Streptophyta</taxon>
        <taxon>Embryophyta</taxon>
        <taxon>Tracheophyta</taxon>
        <taxon>Spermatophyta</taxon>
        <taxon>Magnoliopsida</taxon>
        <taxon>eudicotyledons</taxon>
        <taxon>Gunneridae</taxon>
        <taxon>Pentapetalae</taxon>
        <taxon>rosids</taxon>
        <taxon>malvids</taxon>
        <taxon>Sapindales</taxon>
        <taxon>Rutaceae</taxon>
        <taxon>Aurantioideae</taxon>
        <taxon>Citrus</taxon>
    </lineage>
</organism>
<dbReference type="InterPro" id="IPR013083">
    <property type="entry name" value="Znf_RING/FYVE/PHD"/>
</dbReference>
<dbReference type="PANTHER" id="PTHR13363">
    <property type="entry name" value="RING FINGER AND SRY DOMAIN-CONTAINING"/>
    <property type="match status" value="1"/>
</dbReference>
<feature type="domain" description="RING-type" evidence="10">
    <location>
        <begin position="1221"/>
        <end position="1259"/>
    </location>
</feature>
<keyword evidence="5 8" id="KW-0863">Zinc-finger</keyword>
<gene>
    <name evidence="12" type="ORF">WN944_023529</name>
</gene>
<comment type="catalytic activity">
    <reaction evidence="1">
        <text>S-ubiquitinyl-[E2 ubiquitin-conjugating enzyme]-L-cysteine + [acceptor protein]-L-lysine = [E2 ubiquitin-conjugating enzyme]-L-cysteine + N(6)-ubiquitinyl-[acceptor protein]-L-lysine.</text>
        <dbReference type="EC" id="2.3.2.27"/>
    </reaction>
</comment>
<feature type="domain" description="B30.2/SPRY" evidence="11">
    <location>
        <begin position="76"/>
        <end position="269"/>
    </location>
</feature>
<dbReference type="InterPro" id="IPR057987">
    <property type="entry name" value="TPR_RNF123/RKP"/>
</dbReference>
<dbReference type="InterPro" id="IPR045129">
    <property type="entry name" value="RNF123/RKP/RSPRY1"/>
</dbReference>
<dbReference type="GO" id="GO:0006511">
    <property type="term" value="P:ubiquitin-dependent protein catabolic process"/>
    <property type="evidence" value="ECO:0007669"/>
    <property type="project" value="InterPro"/>
</dbReference>
<dbReference type="Pfam" id="PF25576">
    <property type="entry name" value="TPR_RNF123"/>
    <property type="match status" value="1"/>
</dbReference>
<dbReference type="SUPFAM" id="SSF49899">
    <property type="entry name" value="Concanavalin A-like lectins/glucanases"/>
    <property type="match status" value="1"/>
</dbReference>
<dbReference type="Pfam" id="PF10408">
    <property type="entry name" value="Ufd2P_core"/>
    <property type="match status" value="1"/>
</dbReference>
<evidence type="ECO:0000256" key="2">
    <source>
        <dbReference type="ARBA" id="ARBA00012483"/>
    </source>
</evidence>
<dbReference type="CDD" id="cd12882">
    <property type="entry name" value="SPRY_RNF123"/>
    <property type="match status" value="1"/>
</dbReference>
<evidence type="ECO:0000256" key="8">
    <source>
        <dbReference type="PROSITE-ProRule" id="PRU00175"/>
    </source>
</evidence>
<evidence type="ECO:0000259" key="10">
    <source>
        <dbReference type="PROSITE" id="PS50089"/>
    </source>
</evidence>
<evidence type="ECO:0000256" key="1">
    <source>
        <dbReference type="ARBA" id="ARBA00000900"/>
    </source>
</evidence>
<dbReference type="GO" id="GO:0034450">
    <property type="term" value="F:ubiquitin-ubiquitin ligase activity"/>
    <property type="evidence" value="ECO:0007669"/>
    <property type="project" value="InterPro"/>
</dbReference>
<dbReference type="Pfam" id="PF00622">
    <property type="entry name" value="SPRY"/>
    <property type="match status" value="1"/>
</dbReference>
<evidence type="ECO:0000313" key="12">
    <source>
        <dbReference type="EMBL" id="KAK9230558.1"/>
    </source>
</evidence>
<dbReference type="InterPro" id="IPR043136">
    <property type="entry name" value="B30.2/SPRY_sf"/>
</dbReference>
<keyword evidence="3" id="KW-0808">Transferase</keyword>
<comment type="caution">
    <text evidence="12">The sequence shown here is derived from an EMBL/GenBank/DDBJ whole genome shotgun (WGS) entry which is preliminary data.</text>
</comment>
<dbReference type="PROSITE" id="PS50188">
    <property type="entry name" value="B302_SPRY"/>
    <property type="match status" value="1"/>
</dbReference>
<keyword evidence="6" id="KW-0833">Ubl conjugation pathway</keyword>
<dbReference type="InterPro" id="IPR003877">
    <property type="entry name" value="SPRY_dom"/>
</dbReference>
<protein>
    <recommendedName>
        <fullName evidence="2">RING-type E3 ubiquitin transferase</fullName>
        <ecNumber evidence="2">2.3.2.27</ecNumber>
    </recommendedName>
</protein>
<accession>A0AAP0N2G9</accession>
<dbReference type="EMBL" id="JBCGBO010000001">
    <property type="protein sequence ID" value="KAK9230558.1"/>
    <property type="molecule type" value="Genomic_DNA"/>
</dbReference>
<keyword evidence="7" id="KW-0862">Zinc</keyword>
<evidence type="ECO:0000256" key="5">
    <source>
        <dbReference type="ARBA" id="ARBA00022771"/>
    </source>
</evidence>
<dbReference type="GO" id="GO:0000151">
    <property type="term" value="C:ubiquitin ligase complex"/>
    <property type="evidence" value="ECO:0007669"/>
    <property type="project" value="InterPro"/>
</dbReference>
<dbReference type="InterPro" id="IPR013320">
    <property type="entry name" value="ConA-like_dom_sf"/>
</dbReference>
<dbReference type="SUPFAM" id="SSF57850">
    <property type="entry name" value="RING/U-box"/>
    <property type="match status" value="1"/>
</dbReference>
<keyword evidence="13" id="KW-1185">Reference proteome</keyword>
<evidence type="ECO:0000313" key="13">
    <source>
        <dbReference type="Proteomes" id="UP001428341"/>
    </source>
</evidence>
<evidence type="ECO:0000256" key="4">
    <source>
        <dbReference type="ARBA" id="ARBA00022723"/>
    </source>
</evidence>
<dbReference type="Gene3D" id="3.30.40.10">
    <property type="entry name" value="Zinc/RING finger domain, C3HC4 (zinc finger)"/>
    <property type="match status" value="1"/>
</dbReference>
<dbReference type="PANTHER" id="PTHR13363:SF5">
    <property type="entry name" value="E3 UBIQUITIN-PROTEIN LIGASE RNF123"/>
    <property type="match status" value="1"/>
</dbReference>
<evidence type="ECO:0000256" key="6">
    <source>
        <dbReference type="ARBA" id="ARBA00022786"/>
    </source>
</evidence>
<evidence type="ECO:0000256" key="9">
    <source>
        <dbReference type="SAM" id="MobiDB-lite"/>
    </source>
</evidence>
<proteinExistence type="predicted"/>
<name>A0AAP0N2G9_9ROSI</name>
<dbReference type="PROSITE" id="PS50089">
    <property type="entry name" value="ZF_RING_2"/>
    <property type="match status" value="1"/>
</dbReference>
<dbReference type="InterPro" id="IPR001870">
    <property type="entry name" value="B30.2/SPRY"/>
</dbReference>
<evidence type="ECO:0000256" key="7">
    <source>
        <dbReference type="ARBA" id="ARBA00022833"/>
    </source>
</evidence>
<dbReference type="Pfam" id="PF19322">
    <property type="entry name" value="RKP_N"/>
    <property type="match status" value="1"/>
</dbReference>
<dbReference type="InterPro" id="IPR001841">
    <property type="entry name" value="Znf_RING"/>
</dbReference>
<dbReference type="Proteomes" id="UP001428341">
    <property type="component" value="Unassembled WGS sequence"/>
</dbReference>
<dbReference type="EC" id="2.3.2.27" evidence="2"/>
<dbReference type="SMART" id="SM00449">
    <property type="entry name" value="SPRY"/>
    <property type="match status" value="1"/>
</dbReference>
<evidence type="ECO:0000256" key="3">
    <source>
        <dbReference type="ARBA" id="ARBA00022679"/>
    </source>
</evidence>
<keyword evidence="4" id="KW-0479">Metal-binding</keyword>
<dbReference type="CDD" id="cd16541">
    <property type="entry name" value="RING-HC_RNF123"/>
    <property type="match status" value="1"/>
</dbReference>
<feature type="region of interest" description="Disordered" evidence="9">
    <location>
        <begin position="709"/>
        <end position="730"/>
    </location>
</feature>
<dbReference type="GO" id="GO:0005737">
    <property type="term" value="C:cytoplasm"/>
    <property type="evidence" value="ECO:0007669"/>
    <property type="project" value="TreeGrafter"/>
</dbReference>
<reference evidence="12 13" key="1">
    <citation type="submission" date="2024-05" db="EMBL/GenBank/DDBJ databases">
        <title>Haplotype-resolved chromosome-level genome assembly of Huyou (Citrus changshanensis).</title>
        <authorList>
            <person name="Miao C."/>
            <person name="Chen W."/>
            <person name="Wu Y."/>
            <person name="Wang L."/>
            <person name="Zhao S."/>
            <person name="Grierson D."/>
            <person name="Xu C."/>
            <person name="Chen K."/>
        </authorList>
    </citation>
    <scope>NUCLEOTIDE SEQUENCE [LARGE SCALE GENOMIC DNA]</scope>
    <source>
        <strain evidence="12">01-14</strain>
        <tissue evidence="12">Leaf</tissue>
    </source>
</reference>
<dbReference type="GO" id="GO:0016567">
    <property type="term" value="P:protein ubiquitination"/>
    <property type="evidence" value="ECO:0007669"/>
    <property type="project" value="InterPro"/>
</dbReference>
<dbReference type="InterPro" id="IPR019474">
    <property type="entry name" value="Ub_conjug_fac_E4_core"/>
</dbReference>
<dbReference type="FunFam" id="2.60.120.920:FF:000053">
    <property type="entry name" value="E3 ubiquitin-protein ligase RKP"/>
    <property type="match status" value="1"/>
</dbReference>
<dbReference type="InterPro" id="IPR035773">
    <property type="entry name" value="SPRY_RNF123"/>
</dbReference>
<dbReference type="Gene3D" id="2.60.120.920">
    <property type="match status" value="1"/>
</dbReference>
<dbReference type="Pfam" id="PF13920">
    <property type="entry name" value="zf-C3HC4_3"/>
    <property type="match status" value="1"/>
</dbReference>
<dbReference type="InterPro" id="IPR045737">
    <property type="entry name" value="RKP_N"/>
</dbReference>